<dbReference type="InterPro" id="IPR042099">
    <property type="entry name" value="ANL_N_sf"/>
</dbReference>
<dbReference type="InterPro" id="IPR000873">
    <property type="entry name" value="AMP-dep_synth/lig_dom"/>
</dbReference>
<dbReference type="PROSITE" id="PS50075">
    <property type="entry name" value="CARRIER"/>
    <property type="match status" value="2"/>
</dbReference>
<reference evidence="7 8" key="1">
    <citation type="journal article" date="2018" name="Mol. Ecol.">
        <title>The obligate alkalophilic soda-lake fungus Sodiomyces alkalinus has shifted to a protein diet.</title>
        <authorList>
            <person name="Grum-Grzhimaylo A.A."/>
            <person name="Falkoski D.L."/>
            <person name="van den Heuvel J."/>
            <person name="Valero-Jimenez C.A."/>
            <person name="Min B."/>
            <person name="Choi I.G."/>
            <person name="Lipzen A."/>
            <person name="Daum C.G."/>
            <person name="Aanen D.K."/>
            <person name="Tsang A."/>
            <person name="Henrissat B."/>
            <person name="Bilanenko E.N."/>
            <person name="de Vries R.P."/>
            <person name="van Kan J.A.L."/>
            <person name="Grigoriev I.V."/>
            <person name="Debets A.J.M."/>
        </authorList>
    </citation>
    <scope>NUCLEOTIDE SEQUENCE [LARGE SCALE GENOMIC DNA]</scope>
    <source>
        <strain evidence="7 8">F11</strain>
    </source>
</reference>
<feature type="region of interest" description="Disordered" evidence="5">
    <location>
        <begin position="2693"/>
        <end position="2761"/>
    </location>
</feature>
<dbReference type="InterPro" id="IPR009081">
    <property type="entry name" value="PP-bd_ACP"/>
</dbReference>
<dbReference type="Pfam" id="PF00668">
    <property type="entry name" value="Condensation"/>
    <property type="match status" value="3"/>
</dbReference>
<dbReference type="PANTHER" id="PTHR45398">
    <property type="match status" value="1"/>
</dbReference>
<feature type="compositionally biased region" description="Acidic residues" evidence="5">
    <location>
        <begin position="2703"/>
        <end position="2714"/>
    </location>
</feature>
<dbReference type="Gene3D" id="3.40.50.12780">
    <property type="entry name" value="N-terminal domain of ligase-like"/>
    <property type="match status" value="1"/>
</dbReference>
<feature type="region of interest" description="Disordered" evidence="5">
    <location>
        <begin position="1"/>
        <end position="41"/>
    </location>
</feature>
<dbReference type="GO" id="GO:0016874">
    <property type="term" value="F:ligase activity"/>
    <property type="evidence" value="ECO:0007669"/>
    <property type="project" value="UniProtKB-KW"/>
</dbReference>
<dbReference type="InterPro" id="IPR023213">
    <property type="entry name" value="CAT-like_dom_sf"/>
</dbReference>
<dbReference type="SUPFAM" id="SSF52777">
    <property type="entry name" value="CoA-dependent acyltransferases"/>
    <property type="match status" value="6"/>
</dbReference>
<dbReference type="OrthoDB" id="416786at2759"/>
<feature type="compositionally biased region" description="Low complexity" evidence="5">
    <location>
        <begin position="2609"/>
        <end position="2625"/>
    </location>
</feature>
<dbReference type="Gene3D" id="1.10.1200.10">
    <property type="entry name" value="ACP-like"/>
    <property type="match status" value="3"/>
</dbReference>
<feature type="region of interest" description="Disordered" evidence="5">
    <location>
        <begin position="2516"/>
        <end position="2660"/>
    </location>
</feature>
<evidence type="ECO:0000313" key="8">
    <source>
        <dbReference type="Proteomes" id="UP000272025"/>
    </source>
</evidence>
<feature type="compositionally biased region" description="Polar residues" evidence="5">
    <location>
        <begin position="2585"/>
        <end position="2595"/>
    </location>
</feature>
<evidence type="ECO:0000256" key="2">
    <source>
        <dbReference type="ARBA" id="ARBA00022553"/>
    </source>
</evidence>
<dbReference type="RefSeq" id="XP_028466097.1">
    <property type="nucleotide sequence ID" value="XM_028607092.1"/>
</dbReference>
<evidence type="ECO:0000259" key="6">
    <source>
        <dbReference type="PROSITE" id="PS50075"/>
    </source>
</evidence>
<keyword evidence="2" id="KW-0597">Phosphoprotein</keyword>
<dbReference type="FunFam" id="3.30.559.30:FF:000002">
    <property type="entry name" value="Nonribosomal peptide synthase Pes1"/>
    <property type="match status" value="1"/>
</dbReference>
<evidence type="ECO:0000256" key="1">
    <source>
        <dbReference type="ARBA" id="ARBA00022450"/>
    </source>
</evidence>
<dbReference type="Pfam" id="PF00550">
    <property type="entry name" value="PP-binding"/>
    <property type="match status" value="2"/>
</dbReference>
<feature type="region of interest" description="Disordered" evidence="5">
    <location>
        <begin position="2777"/>
        <end position="2813"/>
    </location>
</feature>
<feature type="domain" description="Carrier" evidence="6">
    <location>
        <begin position="297"/>
        <end position="373"/>
    </location>
</feature>
<feature type="compositionally biased region" description="Low complexity" evidence="5">
    <location>
        <begin position="2534"/>
        <end position="2545"/>
    </location>
</feature>
<feature type="compositionally biased region" description="Low complexity" evidence="5">
    <location>
        <begin position="2777"/>
        <end position="2788"/>
    </location>
</feature>
<dbReference type="Proteomes" id="UP000272025">
    <property type="component" value="Unassembled WGS sequence"/>
</dbReference>
<feature type="compositionally biased region" description="Basic and acidic residues" evidence="5">
    <location>
        <begin position="143"/>
        <end position="157"/>
    </location>
</feature>
<dbReference type="Gene3D" id="3.30.559.30">
    <property type="entry name" value="Nonribosomal peptide synthetase, condensation domain"/>
    <property type="match status" value="3"/>
</dbReference>
<evidence type="ECO:0000256" key="3">
    <source>
        <dbReference type="ARBA" id="ARBA00022598"/>
    </source>
</evidence>
<dbReference type="Gene3D" id="3.30.559.10">
    <property type="entry name" value="Chloramphenicol acetyltransferase-like domain"/>
    <property type="match status" value="3"/>
</dbReference>
<accession>A0A3N2PUW1</accession>
<proteinExistence type="inferred from homology"/>
<comment type="similarity">
    <text evidence="4">Belongs to the NRP synthetase family.</text>
</comment>
<feature type="compositionally biased region" description="Basic and acidic residues" evidence="5">
    <location>
        <begin position="2734"/>
        <end position="2747"/>
    </location>
</feature>
<sequence>MAESPILRPFLPEGAPDHPDPPEAPLDDQQQQQQQQQPTAEMLDEERLLSAIADILAIPKDSVDLLDSFTHLGGNKESARALSSKCASMGLRLKTTDILRCQTITELQTRLVPIASKEPDSDHSNNDPSDAPADPIPDPPRPSGDDPAHSPDPESQPHRPPSHTFADREAVENLILSTPQVSGAALIRPKAGWLEDKLVAFISLSNPNVSSYSLSNVHVISQSQMHYAGSQVAAIRLALEQSDRQLATPNNWIVLDQMPTNQQGEVDRRKLQTWAQNMNEDMYRQVTSLEFHERFQEPLTDMERTIQKAVSRVLRLPESQVGMNFSFAQLGGDEVSTMLLVAACRTQGVSLRPEDVLNSPKLSQVASLASHKGDSVSRWNEESLECFKLSPIQQLYFDTPTGSRTDERRKADGNYRFNQSVLLRVTRSATLEDIHAAVRTTVGHHSMLRSRFNLGPDGWTQRILPDVQGSFGFGYHDVTGYDEVLKVMEQTQARIDIEHGPVFAVDQFHMYDGQQMVFLVAHQLVIDRLSWRILIHDLDELLREGILFSQRSMPFQTWNELQEKDFERTSDDATIPFSLRSCDSDSWGLKDSLNTYNEAAETGFRISSELTSILHTTCNQVFRTESADIYLTALLLSFIQTFPNRPPPTIWNQEHGRELWSPEIDIAETVGWFTSLCPIGLRSEEPYNLDCLHMLRDLKDTRRSTSHRGWKYFASRCFGPYAETRCSEAWPFEILFTYAGSSKQLERENGALQQMEMPVRALGSAFSDHGPSVSRMALFEVSVTVDHGCANVHVLYNRHSRYQDKIADWIHTYEHVLYEAIGKLRYRAQELTLADVPLLNTTYEGLAKLNTDRLLALGLTSARDIEDVLPVTASQQCILISQIQSLDVGHNTCIYELSVLNGVRADQALLCTVWEQIVTRYPALRTVFIDSITEDGLFDQVILRRCSPTMLFFDAATGDDPITALRALPPMPANPAQPRHRLSVCDSPTGTYLRLEASQALCDMPSLQLLMADLKRIYNSGKTPMSLLDPSHTACMHYLYSARREGSLAFWHGRLREVHPCYFPRLLTTNEKHTRETYYSIDITASQMDEFCRQYATSRATVMRLAWALVVRAFTGSNRVCFGYRTPGRDGKGAPHGLHQSIGCFENTIPCFMDLWAYQSIEAVVRDAEEDFRACLQHQHVSTAEIEHALGLKDEELFNTCMTYVEDPPELKSRFTSTRPQLSLSCAESFSTFAYDISFLTMFVNGQLACGISHRILSLTQAWSVTRAFGQALRSILNNPTTSVGGLDLSVEENGALVRSTKIELLEPCVHSLFSNRARASPDAQAVCAADGDFSYKTLTRLVQRLATHIVQRGVRPGVAVPVILGKTRWSIVSMLAVMKAGGCFVPVDGDDRNMAEAVIRQIAPPVILATDMINPNLHLPEDGVLVINEALFSTQIPSDAPMRKASENDAACILFPAGSGRSKELRGFVYSHNALSTAFLAQGGPLRIDQDSRVLQVSSFSLDISLFETLATLVHGGCVCIPSAEERKRDIEGAIRRMEVTWTYITPILARRLQPESLPSLKVTCFRTRGLDEDTCAPWLRSTKVLLAYGCLEICPLGISVLEVAKPEDLQRLAQPFLGKLWIANPEDSSKLVPTGAIGELCIESPTLAQKFVPGQALMALSQQLAVASQDGPQLVRYIKTSQRVRDMEDGTMELLPSSRQDITIDGKVVAASKVEQHLRRCLGQGVDVAVESISFEGSTQLLAAFIQLDKLFDGPEEVTNLSVTTRKRAYLAKNFAETSLRNTLPAHMIPSVFIPVRRLPLTTAMKVHRRKLQKMVRGISREALSAISDAPSPDHARDSRVKPLPLTQVEERMRSIWAKFLEVDEATIDGNQTFRKLGGSGYLAARVAVACRKEGLTVSIQDVLGGASLTGLCQGITLATPEPAVDPKTKAPATTAQESPTRKEAEGLVPESFIEEVVLPRLKVERDAIKDVAEATAPQIRSLELALLKDRGDISYLTFSFSGIESSKKLEAACLGLCVMHPILQTAFVVHERKVYQIALRLFKPEFRKIQCPSWRLSHLADRLIKKDQTEPITLGTPVTRFFYLESGKQSTLIMRLSKAQYDDASVAILIQDLKKIYAGAQSQAPRPTFLDLVRSAQLAHHRGARTYWASLLDGARMTQVIAHSKPASTSSSVKTIRQTLAITSLASLGISLDTVVKSAWAMVLAKLSASADVLFGEIIEGRHIQLAEGANASGVLGPAKNTIPVRVRFGHSYTTPMDLMSVVHGQRVTGIQFENMGWLDMVQDCTALPYWTRFSTAVHHQSHDSSLPTSSFKLGSASCKLNIQESAVQDVFDVLVRSRKPQPDTAEMSLTFCEHRVPTPFAIETLKMLCSNIELLTSVSMMHPLVPSGSEFSAMTKQIPLSQPEVETAQAQLGAHNIPTEHYYAIQALIAAAWTQVLDPRSLGVPESQLHNAAFYDLWGSMIPASQLAQYMNRELPNTGVPGLEEVTVTMEEVVAHPTMMAQLELMARKMMGDREERTRKRLPGFGPRTSSLSKGLKRLSSVIKDKGPGRTGSGRSSPECVPTNRTPFSQHRVPPVHSDGNGKTATQNNNTSAQSTPSHSPPQPQLEQQQQQQQQQQGGIPAPTPAPPIMVPPPVGPAMEPIVEKDGEQVVPEVDGETLLRRRRGKDTPPLLALNLDYMEGDVWGGLDGMGSATSHSENEDDDDDDDDDLVLPLQGPRREKEEEQEGGEGEGRRKEQQQEKQQSEAADLVSPLSPVSKRGYSFIKMTGIGETEAAGSAGGAKESSSMRRKASSIFERMGRSSPVSVSTN</sequence>
<dbReference type="SUPFAM" id="SSF47336">
    <property type="entry name" value="ACP-like"/>
    <property type="match status" value="3"/>
</dbReference>
<dbReference type="Pfam" id="PF00501">
    <property type="entry name" value="AMP-binding"/>
    <property type="match status" value="1"/>
</dbReference>
<feature type="region of interest" description="Disordered" evidence="5">
    <location>
        <begin position="115"/>
        <end position="164"/>
    </location>
</feature>
<dbReference type="SUPFAM" id="SSF56801">
    <property type="entry name" value="Acetyl-CoA synthetase-like"/>
    <property type="match status" value="2"/>
</dbReference>
<dbReference type="InterPro" id="IPR001242">
    <property type="entry name" value="Condensation_dom"/>
</dbReference>
<organism evidence="7 8">
    <name type="scientific">Sodiomyces alkalinus (strain CBS 110278 / VKM F-3762 / F11)</name>
    <name type="common">Alkaliphilic filamentous fungus</name>
    <dbReference type="NCBI Taxonomy" id="1314773"/>
    <lineage>
        <taxon>Eukaryota</taxon>
        <taxon>Fungi</taxon>
        <taxon>Dikarya</taxon>
        <taxon>Ascomycota</taxon>
        <taxon>Pezizomycotina</taxon>
        <taxon>Sordariomycetes</taxon>
        <taxon>Hypocreomycetidae</taxon>
        <taxon>Glomerellales</taxon>
        <taxon>Plectosphaerellaceae</taxon>
        <taxon>Sodiomyces</taxon>
    </lineage>
</organism>
<protein>
    <recommendedName>
        <fullName evidence="6">Carrier domain-containing protein</fullName>
    </recommendedName>
</protein>
<evidence type="ECO:0000256" key="5">
    <source>
        <dbReference type="SAM" id="MobiDB-lite"/>
    </source>
</evidence>
<dbReference type="GeneID" id="39575570"/>
<evidence type="ECO:0000256" key="4">
    <source>
        <dbReference type="ARBA" id="ARBA00029454"/>
    </source>
</evidence>
<dbReference type="InterPro" id="IPR036736">
    <property type="entry name" value="ACP-like_sf"/>
</dbReference>
<feature type="region of interest" description="Disordered" evidence="5">
    <location>
        <begin position="1923"/>
        <end position="1948"/>
    </location>
</feature>
<dbReference type="InterPro" id="IPR045851">
    <property type="entry name" value="AMP-bd_C_sf"/>
</dbReference>
<evidence type="ECO:0000313" key="7">
    <source>
        <dbReference type="EMBL" id="ROT38291.1"/>
    </source>
</evidence>
<feature type="compositionally biased region" description="Pro residues" evidence="5">
    <location>
        <begin position="2626"/>
        <end position="2640"/>
    </location>
</feature>
<gene>
    <name evidence="7" type="ORF">SODALDRAFT_185845</name>
</gene>
<keyword evidence="3" id="KW-0436">Ligase</keyword>
<feature type="domain" description="Carrier" evidence="6">
    <location>
        <begin position="1849"/>
        <end position="1922"/>
    </location>
</feature>
<keyword evidence="8" id="KW-1185">Reference proteome</keyword>
<dbReference type="FunFam" id="3.30.300.30:FF:000015">
    <property type="entry name" value="Nonribosomal peptide synthase SidD"/>
    <property type="match status" value="1"/>
</dbReference>
<dbReference type="PANTHER" id="PTHR45398:SF1">
    <property type="entry name" value="ENZYME, PUTATIVE (JCVI)-RELATED"/>
    <property type="match status" value="1"/>
</dbReference>
<keyword evidence="1" id="KW-0596">Phosphopantetheine</keyword>
<name>A0A3N2PUW1_SODAK</name>
<dbReference type="STRING" id="1314773.A0A3N2PUW1"/>
<dbReference type="Gene3D" id="3.30.300.30">
    <property type="match status" value="2"/>
</dbReference>
<dbReference type="EMBL" id="ML119056">
    <property type="protein sequence ID" value="ROT38291.1"/>
    <property type="molecule type" value="Genomic_DNA"/>
</dbReference>